<protein>
    <submittedName>
        <fullName evidence="8">Bifunctional inhibitor/plant lipid transfer protein/seed storage helical domain</fullName>
    </submittedName>
</protein>
<dbReference type="PANTHER" id="PTHR33122:SF4">
    <property type="entry name" value="OS04G0415800 PROTEIN"/>
    <property type="match status" value="1"/>
</dbReference>
<comment type="similarity">
    <text evidence="2">Belongs to the plant self-incompatibility (S1) protein family.</text>
</comment>
<dbReference type="GO" id="GO:0009627">
    <property type="term" value="P:systemic acquired resistance"/>
    <property type="evidence" value="ECO:0007669"/>
    <property type="project" value="InterPro"/>
</dbReference>
<dbReference type="SUPFAM" id="SSF47699">
    <property type="entry name" value="Bifunctional inhibitor/lipid-transfer protein/seed storage 2S albumin"/>
    <property type="match status" value="1"/>
</dbReference>
<evidence type="ECO:0000313" key="9">
    <source>
        <dbReference type="Proteomes" id="UP001370490"/>
    </source>
</evidence>
<dbReference type="InterPro" id="IPR016140">
    <property type="entry name" value="Bifunc_inhib/LTP/seed_store"/>
</dbReference>
<proteinExistence type="inferred from homology"/>
<dbReference type="GO" id="GO:0060320">
    <property type="term" value="P:rejection of self pollen"/>
    <property type="evidence" value="ECO:0007669"/>
    <property type="project" value="UniProtKB-KW"/>
</dbReference>
<dbReference type="Gene3D" id="1.10.110.10">
    <property type="entry name" value="Plant lipid-transfer and hydrophobic proteins"/>
    <property type="match status" value="1"/>
</dbReference>
<evidence type="ECO:0000313" key="8">
    <source>
        <dbReference type="EMBL" id="KAK6943048.1"/>
    </source>
</evidence>
<dbReference type="EMBL" id="JBAMMX010000004">
    <property type="protein sequence ID" value="KAK6943048.1"/>
    <property type="molecule type" value="Genomic_DNA"/>
</dbReference>
<dbReference type="InterPro" id="IPR010264">
    <property type="entry name" value="Self-incomp_S1"/>
</dbReference>
<feature type="domain" description="Bifunctional inhibitor/plant lipid transfer protein/seed storage helical" evidence="7">
    <location>
        <begin position="152"/>
        <end position="221"/>
    </location>
</feature>
<keyword evidence="5 6" id="KW-0732">Signal</keyword>
<dbReference type="Proteomes" id="UP001370490">
    <property type="component" value="Unassembled WGS sequence"/>
</dbReference>
<comment type="subcellular location">
    <subcellularLocation>
        <location evidence="1">Secreted</location>
    </subcellularLocation>
</comment>
<evidence type="ECO:0000256" key="1">
    <source>
        <dbReference type="ARBA" id="ARBA00004613"/>
    </source>
</evidence>
<evidence type="ECO:0000256" key="2">
    <source>
        <dbReference type="ARBA" id="ARBA00005581"/>
    </source>
</evidence>
<comment type="caution">
    <text evidence="8">The sequence shown here is derived from an EMBL/GenBank/DDBJ whole genome shotgun (WGS) entry which is preliminary data.</text>
</comment>
<evidence type="ECO:0000256" key="4">
    <source>
        <dbReference type="ARBA" id="ARBA00022525"/>
    </source>
</evidence>
<dbReference type="Pfam" id="PF05938">
    <property type="entry name" value="Self-incomp_S1"/>
    <property type="match status" value="1"/>
</dbReference>
<accession>A0AAN8WAQ3</accession>
<dbReference type="InterPro" id="IPR039265">
    <property type="entry name" value="DIR1-like"/>
</dbReference>
<name>A0AAN8WAQ3_9MAGN</name>
<feature type="chain" id="PRO_5042834614" evidence="6">
    <location>
        <begin position="26"/>
        <end position="241"/>
    </location>
</feature>
<keyword evidence="4" id="KW-0964">Secreted</keyword>
<organism evidence="8 9">
    <name type="scientific">Dillenia turbinata</name>
    <dbReference type="NCBI Taxonomy" id="194707"/>
    <lineage>
        <taxon>Eukaryota</taxon>
        <taxon>Viridiplantae</taxon>
        <taxon>Streptophyta</taxon>
        <taxon>Embryophyta</taxon>
        <taxon>Tracheophyta</taxon>
        <taxon>Spermatophyta</taxon>
        <taxon>Magnoliopsida</taxon>
        <taxon>eudicotyledons</taxon>
        <taxon>Gunneridae</taxon>
        <taxon>Pentapetalae</taxon>
        <taxon>Dilleniales</taxon>
        <taxon>Dilleniaceae</taxon>
        <taxon>Dillenia</taxon>
    </lineage>
</organism>
<dbReference type="Pfam" id="PF14368">
    <property type="entry name" value="LTP_2"/>
    <property type="match status" value="1"/>
</dbReference>
<evidence type="ECO:0000256" key="6">
    <source>
        <dbReference type="SAM" id="SignalP"/>
    </source>
</evidence>
<evidence type="ECO:0000256" key="3">
    <source>
        <dbReference type="ARBA" id="ARBA00022471"/>
    </source>
</evidence>
<dbReference type="InterPro" id="IPR036312">
    <property type="entry name" value="Bifun_inhib/LTP/seed_sf"/>
</dbReference>
<sequence>MGCSRTMLFQALILVLICLVTKVSGFARGKITVTIENQYVPEMTIRCFDKNRVPVLKQRTLQKWEVAEFQFMPKFAANLLGKTAIYCEYSFTELELVKEIKHHGIFRIYNPSIDDYRCAPRCQWYALQDGIASLDRVNRAGGPRGASSPDGEAMKLIPCANAAQDSKAVPSASCCAQVKKLGQNPSCLCAVMLSDTAKSSGIKPEIAVTLPERCNLANRSVGYKCGDSGPQLQWPGNCYLE</sequence>
<dbReference type="GO" id="GO:0005504">
    <property type="term" value="F:fatty acid binding"/>
    <property type="evidence" value="ECO:0007669"/>
    <property type="project" value="InterPro"/>
</dbReference>
<keyword evidence="3" id="KW-0713">Self-incompatibility</keyword>
<reference evidence="8 9" key="1">
    <citation type="submission" date="2023-12" db="EMBL/GenBank/DDBJ databases">
        <title>A high-quality genome assembly for Dillenia turbinata (Dilleniales).</title>
        <authorList>
            <person name="Chanderbali A."/>
        </authorList>
    </citation>
    <scope>NUCLEOTIDE SEQUENCE [LARGE SCALE GENOMIC DNA]</scope>
    <source>
        <strain evidence="8">LSX21</strain>
        <tissue evidence="8">Leaf</tissue>
    </source>
</reference>
<dbReference type="GO" id="GO:0005576">
    <property type="term" value="C:extracellular region"/>
    <property type="evidence" value="ECO:0007669"/>
    <property type="project" value="UniProtKB-SubCell"/>
</dbReference>
<dbReference type="PANTHER" id="PTHR33122">
    <property type="entry name" value="LIPID BINDING PROTEIN-RELATED"/>
    <property type="match status" value="1"/>
</dbReference>
<feature type="signal peptide" evidence="6">
    <location>
        <begin position="1"/>
        <end position="25"/>
    </location>
</feature>
<evidence type="ECO:0000259" key="7">
    <source>
        <dbReference type="Pfam" id="PF14368"/>
    </source>
</evidence>
<keyword evidence="9" id="KW-1185">Reference proteome</keyword>
<evidence type="ECO:0000256" key="5">
    <source>
        <dbReference type="ARBA" id="ARBA00022729"/>
    </source>
</evidence>
<dbReference type="AlphaFoldDB" id="A0AAN8WAQ3"/>
<gene>
    <name evidence="8" type="ORF">RJ641_028425</name>
</gene>
<dbReference type="CDD" id="cd00010">
    <property type="entry name" value="AAI_LTSS"/>
    <property type="match status" value="1"/>
</dbReference>